<reference evidence="1 2" key="1">
    <citation type="submission" date="2014-03" db="EMBL/GenBank/DDBJ databases">
        <title>Genomics of Bifidobacteria.</title>
        <authorList>
            <person name="Ventura M."/>
            <person name="Milani C."/>
            <person name="Lugli G.A."/>
        </authorList>
    </citation>
    <scope>NUCLEOTIDE SEQUENCE [LARGE SCALE GENOMIC DNA]</scope>
    <source>
        <strain evidence="1 2">DSM 22767</strain>
    </source>
</reference>
<gene>
    <name evidence="1" type="ORF">BBOH_0410</name>
</gene>
<evidence type="ECO:0000313" key="1">
    <source>
        <dbReference type="EMBL" id="KFI46936.1"/>
    </source>
</evidence>
<accession>A0A086ZK86</accession>
<protein>
    <submittedName>
        <fullName evidence="1">Uncharacterized protein</fullName>
    </submittedName>
</protein>
<dbReference type="Proteomes" id="UP000029096">
    <property type="component" value="Unassembled WGS sequence"/>
</dbReference>
<proteinExistence type="predicted"/>
<evidence type="ECO:0000313" key="2">
    <source>
        <dbReference type="Proteomes" id="UP000029096"/>
    </source>
</evidence>
<comment type="caution">
    <text evidence="1">The sequence shown here is derived from an EMBL/GenBank/DDBJ whole genome shotgun (WGS) entry which is preliminary data.</text>
</comment>
<sequence length="77" mass="8739">MSLQLVKVEGWKQKGMIVMVTQNMNVQELATVVGGDPDYWWKFVDGVSYAFGYGAGRASQNIGFGTPCLYPIWRKRY</sequence>
<name>A0A086ZK86_9BIFI</name>
<dbReference type="STRING" id="1437606.BBOH_0410"/>
<organism evidence="1 2">
    <name type="scientific">Bifidobacterium bohemicum DSM 22767</name>
    <dbReference type="NCBI Taxonomy" id="1437606"/>
    <lineage>
        <taxon>Bacteria</taxon>
        <taxon>Bacillati</taxon>
        <taxon>Actinomycetota</taxon>
        <taxon>Actinomycetes</taxon>
        <taxon>Bifidobacteriales</taxon>
        <taxon>Bifidobacteriaceae</taxon>
        <taxon>Bifidobacterium</taxon>
    </lineage>
</organism>
<keyword evidence="2" id="KW-1185">Reference proteome</keyword>
<dbReference type="EMBL" id="JGYP01000001">
    <property type="protein sequence ID" value="KFI46936.1"/>
    <property type="molecule type" value="Genomic_DNA"/>
</dbReference>
<dbReference type="AlphaFoldDB" id="A0A086ZK86"/>